<feature type="transmembrane region" description="Helical" evidence="2">
    <location>
        <begin position="31"/>
        <end position="50"/>
    </location>
</feature>
<keyword evidence="2" id="KW-0812">Transmembrane</keyword>
<dbReference type="OrthoDB" id="313155at2157"/>
<dbReference type="Proteomes" id="UP000199161">
    <property type="component" value="Unassembled WGS sequence"/>
</dbReference>
<keyword evidence="2" id="KW-1133">Transmembrane helix</keyword>
<evidence type="ECO:0000313" key="4">
    <source>
        <dbReference type="Proteomes" id="UP000199161"/>
    </source>
</evidence>
<protein>
    <submittedName>
        <fullName evidence="3">Uncharacterized conserved protein, DUF58 family, contains vWF domain</fullName>
    </submittedName>
</protein>
<reference evidence="4" key="1">
    <citation type="submission" date="2016-10" db="EMBL/GenBank/DDBJ databases">
        <authorList>
            <person name="Varghese N."/>
            <person name="Submissions S."/>
        </authorList>
    </citation>
    <scope>NUCLEOTIDE SEQUENCE [LARGE SCALE GENOMIC DNA]</scope>
    <source>
        <strain evidence="4">DSM 13078</strain>
    </source>
</reference>
<dbReference type="EMBL" id="FOKW01000002">
    <property type="protein sequence ID" value="SFB81336.1"/>
    <property type="molecule type" value="Genomic_DNA"/>
</dbReference>
<evidence type="ECO:0000256" key="2">
    <source>
        <dbReference type="SAM" id="Phobius"/>
    </source>
</evidence>
<feature type="compositionally biased region" description="Acidic residues" evidence="1">
    <location>
        <begin position="362"/>
        <end position="373"/>
    </location>
</feature>
<accession>A0A1I1E3U8</accession>
<evidence type="ECO:0000313" key="3">
    <source>
        <dbReference type="EMBL" id="SFB81336.1"/>
    </source>
</evidence>
<dbReference type="RefSeq" id="WP_089785843.1">
    <property type="nucleotide sequence ID" value="NZ_FOKW01000002.1"/>
</dbReference>
<dbReference type="PANTHER" id="PTHR34351">
    <property type="entry name" value="SLR1927 PROTEIN-RELATED"/>
    <property type="match status" value="1"/>
</dbReference>
<proteinExistence type="predicted"/>
<feature type="region of interest" description="Disordered" evidence="1">
    <location>
        <begin position="347"/>
        <end position="382"/>
    </location>
</feature>
<sequence length="382" mass="40484">MKPTRRGWTALAVLAFSIGMSWQSGPRALNAVVAPLAIALAAAVIATVRLDPPTVRRHPVADGPVGDRRTVAIDLEYDRSVAATVRDAVGEGVAVADGGTDEYVAELTLESGETALEYDLALRERGVHEIGPGSIAVQDALGLVERRFEGPGTTRVRVYPRPVDLLGGGTREFRALVETACSRSGGADLDHEREEFAHLREYRRGDSLRDVHWKSAAKRPDDELVVTEYATGSTDDAVTVAADCAAGYCDDLAKAVASVVDFLLESELRVGLRLGEDHRRPDAGRGHRRDLLRTLATLEAADLEEGDRKTAEVLVLADADGLRVVVDGRTLPFERLVGADGAVGLDLDGSSPDGGAGVETNADADTDTDTDTDADARSGVVG</sequence>
<dbReference type="AlphaFoldDB" id="A0A1I1E3U8"/>
<gene>
    <name evidence="3" type="ORF">SAMN05444422_102155</name>
</gene>
<keyword evidence="2" id="KW-0472">Membrane</keyword>
<evidence type="ECO:0000256" key="1">
    <source>
        <dbReference type="SAM" id="MobiDB-lite"/>
    </source>
</evidence>
<dbReference type="PANTHER" id="PTHR34351:SF1">
    <property type="entry name" value="SLR1927 PROTEIN"/>
    <property type="match status" value="1"/>
</dbReference>
<organism evidence="3 4">
    <name type="scientific">Natronobacterium haloterrestre</name>
    <name type="common">Halobiforma haloterrestris</name>
    <dbReference type="NCBI Taxonomy" id="148448"/>
    <lineage>
        <taxon>Archaea</taxon>
        <taxon>Methanobacteriati</taxon>
        <taxon>Methanobacteriota</taxon>
        <taxon>Stenosarchaea group</taxon>
        <taxon>Halobacteria</taxon>
        <taxon>Halobacteriales</taxon>
        <taxon>Natrialbaceae</taxon>
        <taxon>Natronobacterium</taxon>
    </lineage>
</organism>
<keyword evidence="4" id="KW-1185">Reference proteome</keyword>
<name>A0A1I1E3U8_NATHA</name>